<feature type="region of interest" description="Disordered" evidence="9">
    <location>
        <begin position="771"/>
        <end position="800"/>
    </location>
</feature>
<protein>
    <recommendedName>
        <fullName evidence="8">Anoctamin</fullName>
    </recommendedName>
</protein>
<feature type="transmembrane region" description="Helical" evidence="8">
    <location>
        <begin position="441"/>
        <end position="461"/>
    </location>
</feature>
<feature type="transmembrane region" description="Helical" evidence="8">
    <location>
        <begin position="625"/>
        <end position="647"/>
    </location>
</feature>
<feature type="domain" description="Anoctamin dimerisation" evidence="12">
    <location>
        <begin position="15"/>
        <end position="232"/>
    </location>
</feature>
<evidence type="ECO:0000256" key="1">
    <source>
        <dbReference type="ARBA" id="ARBA00004651"/>
    </source>
</evidence>
<dbReference type="GO" id="GO:0005254">
    <property type="term" value="F:chloride channel activity"/>
    <property type="evidence" value="ECO:0007669"/>
    <property type="project" value="TreeGrafter"/>
</dbReference>
<dbReference type="InterPro" id="IPR049452">
    <property type="entry name" value="Anoctamin_TM"/>
</dbReference>
<dbReference type="PANTHER" id="PTHR12308:SF22">
    <property type="entry name" value="ANOCTAMIN-7"/>
    <property type="match status" value="1"/>
</dbReference>
<proteinExistence type="inferred from homology"/>
<evidence type="ECO:0000256" key="4">
    <source>
        <dbReference type="ARBA" id="ARBA00022692"/>
    </source>
</evidence>
<evidence type="ECO:0000313" key="14">
    <source>
        <dbReference type="Proteomes" id="UP000265000"/>
    </source>
</evidence>
<evidence type="ECO:0000256" key="5">
    <source>
        <dbReference type="ARBA" id="ARBA00022989"/>
    </source>
</evidence>
<dbReference type="AlphaFoldDB" id="A0A3Q2PZF1"/>
<dbReference type="GO" id="GO:0005886">
    <property type="term" value="C:plasma membrane"/>
    <property type="evidence" value="ECO:0007669"/>
    <property type="project" value="UniProtKB-SubCell"/>
</dbReference>
<dbReference type="InterPro" id="IPR007632">
    <property type="entry name" value="Anoctamin"/>
</dbReference>
<keyword evidence="10" id="KW-0732">Signal</keyword>
<accession>A0A3Q2PZF1</accession>
<evidence type="ECO:0000256" key="8">
    <source>
        <dbReference type="RuleBase" id="RU280814"/>
    </source>
</evidence>
<feature type="domain" description="Anoctamin transmembrane" evidence="11">
    <location>
        <begin position="540"/>
        <end position="710"/>
    </location>
</feature>
<feature type="transmembrane region" description="Helical" evidence="8">
    <location>
        <begin position="246"/>
        <end position="275"/>
    </location>
</feature>
<reference evidence="13" key="2">
    <citation type="submission" date="2025-09" db="UniProtKB">
        <authorList>
            <consortium name="Ensembl"/>
        </authorList>
    </citation>
    <scope>IDENTIFICATION</scope>
</reference>
<comment type="subcellular location">
    <subcellularLocation>
        <location evidence="1">Cell membrane</location>
        <topology evidence="1">Multi-pass membrane protein</topology>
    </subcellularLocation>
    <subcellularLocation>
        <location evidence="8">Membrane</location>
        <topology evidence="8">Multi-pass membrane protein</topology>
    </subcellularLocation>
</comment>
<keyword evidence="14" id="KW-1185">Reference proteome</keyword>
<comment type="caution">
    <text evidence="8">Lacks conserved residue(s) required for the propagation of feature annotation.</text>
</comment>
<organism evidence="13 14">
    <name type="scientific">Fundulus heteroclitus</name>
    <name type="common">Killifish</name>
    <name type="synonym">Mummichog</name>
    <dbReference type="NCBI Taxonomy" id="8078"/>
    <lineage>
        <taxon>Eukaryota</taxon>
        <taxon>Metazoa</taxon>
        <taxon>Chordata</taxon>
        <taxon>Craniata</taxon>
        <taxon>Vertebrata</taxon>
        <taxon>Euteleostomi</taxon>
        <taxon>Actinopterygii</taxon>
        <taxon>Neopterygii</taxon>
        <taxon>Teleostei</taxon>
        <taxon>Neoteleostei</taxon>
        <taxon>Acanthomorphata</taxon>
        <taxon>Ovalentaria</taxon>
        <taxon>Atherinomorphae</taxon>
        <taxon>Cyprinodontiformes</taxon>
        <taxon>Fundulidae</taxon>
        <taxon>Fundulus</taxon>
    </lineage>
</organism>
<dbReference type="GeneTree" id="ENSGT00940000158551"/>
<dbReference type="Proteomes" id="UP000265000">
    <property type="component" value="Unplaced"/>
</dbReference>
<feature type="chain" id="PRO_5018760865" description="Anoctamin" evidence="10">
    <location>
        <begin position="20"/>
        <end position="800"/>
    </location>
</feature>
<dbReference type="GO" id="GO:0061588">
    <property type="term" value="P:calcium activated phospholipid scrambling"/>
    <property type="evidence" value="ECO:0007669"/>
    <property type="project" value="TreeGrafter"/>
</dbReference>
<evidence type="ECO:0000256" key="10">
    <source>
        <dbReference type="SAM" id="SignalP"/>
    </source>
</evidence>
<feature type="transmembrane region" description="Helical" evidence="8">
    <location>
        <begin position="481"/>
        <end position="502"/>
    </location>
</feature>
<sequence>MFFCLFLVLFPCWSDFVLVWEEPRVANDDSSGVSSAHRKWREQFLSRLKQAGLLQEQREVCQEKKTTCFVLLSAPWSVLCYYAEEISLRVPLQVVTAPIVNWSEQLLSKLSLPNPFSQEVPNPPPDYYTCQFRTNKLERFLGSDDKETFFKTTQRHQVLYEILARTPYGSVKNGEVGIDRLISEQVFSAAYPLHEGDFKLPSPPVPLQALGLRQILYEFWSKWSCWRRYQPLDHIREYFGEKIALYFAWIGFYTGWLLPASLIGTLIFLVGFWLVATDVPAKEVCESGDTFIMCPLCNICSSWNYSSICITYKAGLLFDNGGTVFLSVFMSLWAVTFLEYWKRTCSALSHRWDCSDFQDVEERPRPEFTAMAPMTMRNPVTGAEEPYFPEKKRFNRTVTGCMVIVIMVAVVLMFLIAIILYRTILSVVIYKSATAGRIASFSGSVLNLIVILMLSRVYVTLAHILTRWEMHRTQTKYEDMFILKVFIFQFVNFYSSPVYIAFFKGRFVGYPGNYKTLFGVRNEDVSLSLWVFVMPKEKYDEAGEEEQTEEGVSPWEADYQLLVCEGLFSEYLEMVLQFGFITIFVAACPLAPLFALINNWVEIRLDAQKFVTEYRRPVVERAQDIGIWFPILQFITHTAVLSNVSWPPPDLLYRGFRDEKGDYLPEYFHLLAIRLSFIIIFEHVVFFVGRLIDLMVPDIPEEVEMKIKREHYMAKEALAENQVHLLMVAPLCFSFTPFLQDSCLTGIFWFFVFFQSLGRTLILSDKDLHQRGSRVPQPRRDSPPLDLKEEPGGTDPTSSC</sequence>
<evidence type="ECO:0000259" key="12">
    <source>
        <dbReference type="Pfam" id="PF16178"/>
    </source>
</evidence>
<reference evidence="13" key="1">
    <citation type="submission" date="2025-08" db="UniProtKB">
        <authorList>
            <consortium name="Ensembl"/>
        </authorList>
    </citation>
    <scope>IDENTIFICATION</scope>
</reference>
<keyword evidence="3" id="KW-1003">Cell membrane</keyword>
<feature type="transmembrane region" description="Helical" evidence="8">
    <location>
        <begin position="575"/>
        <end position="597"/>
    </location>
</feature>
<feature type="domain" description="Anoctamin transmembrane" evidence="11">
    <location>
        <begin position="235"/>
        <end position="524"/>
    </location>
</feature>
<evidence type="ECO:0000256" key="6">
    <source>
        <dbReference type="ARBA" id="ARBA00023136"/>
    </source>
</evidence>
<evidence type="ECO:0000259" key="11">
    <source>
        <dbReference type="Pfam" id="PF04547"/>
    </source>
</evidence>
<keyword evidence="4 8" id="KW-0812">Transmembrane</keyword>
<feature type="signal peptide" evidence="10">
    <location>
        <begin position="1"/>
        <end position="19"/>
    </location>
</feature>
<dbReference type="Pfam" id="PF16178">
    <property type="entry name" value="Anoct_dimer"/>
    <property type="match status" value="1"/>
</dbReference>
<evidence type="ECO:0000313" key="13">
    <source>
        <dbReference type="Ensembl" id="ENSFHEP00000018814.1"/>
    </source>
</evidence>
<feature type="transmembrane region" description="Helical" evidence="8">
    <location>
        <begin position="667"/>
        <end position="688"/>
    </location>
</feature>
<dbReference type="Pfam" id="PF04547">
    <property type="entry name" value="Anoctamin"/>
    <property type="match status" value="2"/>
</dbReference>
<evidence type="ECO:0000256" key="7">
    <source>
        <dbReference type="ARBA" id="ARBA00023180"/>
    </source>
</evidence>
<name>A0A3Q2PZF1_FUNHE</name>
<dbReference type="Ensembl" id="ENSFHET00000027905.1">
    <property type="protein sequence ID" value="ENSFHEP00000018814.1"/>
    <property type="gene ID" value="ENSFHEG00000020753.1"/>
</dbReference>
<evidence type="ECO:0000256" key="9">
    <source>
        <dbReference type="SAM" id="MobiDB-lite"/>
    </source>
</evidence>
<keyword evidence="7" id="KW-0325">Glycoprotein</keyword>
<evidence type="ECO:0000256" key="2">
    <source>
        <dbReference type="ARBA" id="ARBA00009671"/>
    </source>
</evidence>
<dbReference type="PANTHER" id="PTHR12308">
    <property type="entry name" value="ANOCTAMIN"/>
    <property type="match status" value="1"/>
</dbReference>
<feature type="transmembrane region" description="Helical" evidence="8">
    <location>
        <begin position="398"/>
        <end position="421"/>
    </location>
</feature>
<comment type="similarity">
    <text evidence="2 8">Belongs to the anoctamin family.</text>
</comment>
<feature type="compositionally biased region" description="Basic and acidic residues" evidence="9">
    <location>
        <begin position="778"/>
        <end position="791"/>
    </location>
</feature>
<keyword evidence="5 8" id="KW-1133">Transmembrane helix</keyword>
<evidence type="ECO:0000256" key="3">
    <source>
        <dbReference type="ARBA" id="ARBA00022475"/>
    </source>
</evidence>
<dbReference type="GO" id="GO:0046983">
    <property type="term" value="F:protein dimerization activity"/>
    <property type="evidence" value="ECO:0007669"/>
    <property type="project" value="InterPro"/>
</dbReference>
<dbReference type="InterPro" id="IPR032394">
    <property type="entry name" value="Anoct_dimer"/>
</dbReference>
<keyword evidence="6 8" id="KW-0472">Membrane</keyword>